<protein>
    <submittedName>
        <fullName evidence="1">Uncharacterized protein</fullName>
    </submittedName>
</protein>
<evidence type="ECO:0000313" key="2">
    <source>
        <dbReference type="Proteomes" id="UP000324800"/>
    </source>
</evidence>
<comment type="caution">
    <text evidence="1">The sequence shown here is derived from an EMBL/GenBank/DDBJ whole genome shotgun (WGS) entry which is preliminary data.</text>
</comment>
<dbReference type="AlphaFoldDB" id="A0A5J4WBW7"/>
<accession>A0A5J4WBW7</accession>
<gene>
    <name evidence="1" type="ORF">EZS28_012163</name>
</gene>
<sequence>MNNKNPFKNQLHANLFSQDALQNYLTQPVAILLEKTSTPANRIEAFLMLTPLISTRVDSEIRKIPSPVLQLLFETIKPIIKNYRRIGNIDNGEKMALYKFLKKTCSFATIACRTKFVADRDKNLPIQRMPRTSKSYSTYKDLRQIKGQEIHFHLLDKFNKYNGLEFLQSTLGCLTKGQIQGQSAFEMMMTIMRIFKTISPDVNKTMEILLLKISTILIEDGLIQRQQLSNPQTIGIVDQITLQNQQSNSSSLMVKGVNFLSLLAKCSASIKGQLGLTILENPKEIIFDDIKNISNEMYKPSNGNEGITKLCIRLLNVGGQLLNENIQVKQAGSEDNAIQKQLFQLAEILQIFANAFILPDQLLLDLFEFQEKIPLIQDDAENDPDNFHPKNFFQYAMLNAKLELIIPAITYLERKLWIEPIQQTQGQSSSSSSLSQLSQVAQCRVTPVIVDTSDIQLLNNLFSFWKYHLLQ</sequence>
<reference evidence="1 2" key="1">
    <citation type="submission" date="2019-03" db="EMBL/GenBank/DDBJ databases">
        <title>Single cell metagenomics reveals metabolic interactions within the superorganism composed of flagellate Streblomastix strix and complex community of Bacteroidetes bacteria on its surface.</title>
        <authorList>
            <person name="Treitli S.C."/>
            <person name="Kolisko M."/>
            <person name="Husnik F."/>
            <person name="Keeling P."/>
            <person name="Hampl V."/>
        </authorList>
    </citation>
    <scope>NUCLEOTIDE SEQUENCE [LARGE SCALE GENOMIC DNA]</scope>
    <source>
        <strain evidence="1">ST1C</strain>
    </source>
</reference>
<evidence type="ECO:0000313" key="1">
    <source>
        <dbReference type="EMBL" id="KAA6392310.1"/>
    </source>
</evidence>
<dbReference type="EMBL" id="SNRW01002586">
    <property type="protein sequence ID" value="KAA6392310.1"/>
    <property type="molecule type" value="Genomic_DNA"/>
</dbReference>
<name>A0A5J4WBW7_9EUKA</name>
<organism evidence="1 2">
    <name type="scientific">Streblomastix strix</name>
    <dbReference type="NCBI Taxonomy" id="222440"/>
    <lineage>
        <taxon>Eukaryota</taxon>
        <taxon>Metamonada</taxon>
        <taxon>Preaxostyla</taxon>
        <taxon>Oxymonadida</taxon>
        <taxon>Streblomastigidae</taxon>
        <taxon>Streblomastix</taxon>
    </lineage>
</organism>
<dbReference type="Proteomes" id="UP000324800">
    <property type="component" value="Unassembled WGS sequence"/>
</dbReference>
<proteinExistence type="predicted"/>